<reference evidence="1" key="2">
    <citation type="submission" date="2019-03" db="EMBL/GenBank/DDBJ databases">
        <authorList>
            <person name="Lee H.-H."/>
            <person name="Tsai I.J."/>
        </authorList>
    </citation>
    <scope>NUCLEOTIDE SEQUENCE</scope>
    <source>
        <strain evidence="1">BCRC 35384</strain>
    </source>
</reference>
<accession>A0A5B9R996</accession>
<organism evidence="1">
    <name type="scientific">Porodaedalea pini</name>
    <dbReference type="NCBI Taxonomy" id="108901"/>
    <lineage>
        <taxon>Eukaryota</taxon>
        <taxon>Fungi</taxon>
        <taxon>Dikarya</taxon>
        <taxon>Basidiomycota</taxon>
        <taxon>Agaricomycotina</taxon>
        <taxon>Agaricomycetes</taxon>
        <taxon>Hymenochaetales</taxon>
        <taxon>Hymenochaetaceae</taxon>
        <taxon>Porodaedalea</taxon>
    </lineage>
</organism>
<dbReference type="AlphaFoldDB" id="A0A5B9R996"/>
<protein>
    <submittedName>
        <fullName evidence="1">Uncharacterized protein</fullName>
    </submittedName>
</protein>
<name>A0A5B9R996_9AGAM</name>
<geneLocation type="mitochondrion" evidence="1"/>
<proteinExistence type="predicted"/>
<evidence type="ECO:0000313" key="1">
    <source>
        <dbReference type="EMBL" id="QEG57028.1"/>
    </source>
</evidence>
<gene>
    <name evidence="1" type="ORF">PPIT_000132</name>
</gene>
<reference evidence="1" key="1">
    <citation type="journal article" date="2019" name="Genome Biol. Evol.">
        <title>Evidence of extensive intraspecific noncoding reshuffling in a 169-kb mitochondrial genome of a basidiomycetous fungus.</title>
        <authorList>
            <person name="Lee H.H."/>
            <person name="Ke H.M."/>
            <person name="Lin C.I."/>
            <person name="Lee T.J."/>
            <person name="Chung C.L."/>
            <person name="Tsai I.J."/>
        </authorList>
    </citation>
    <scope>NUCLEOTIDE SEQUENCE</scope>
    <source>
        <strain evidence="1">BCRC 35384</strain>
    </source>
</reference>
<sequence>MLIKQAKQMIIKTVNLKTNLTNKSLRHNLYTFFRKYNGKSHYISIITKLSTKGDTVYTLNTKVTLDVNNKDEKLTFINLITDKFIEHKEGKHGLAKKILICYYECDKEEYINYKKTTSVQWAS</sequence>
<dbReference type="EMBL" id="MK623257">
    <property type="protein sequence ID" value="QEG57028.1"/>
    <property type="molecule type" value="Genomic_DNA"/>
</dbReference>
<keyword evidence="1" id="KW-0496">Mitochondrion</keyword>